<dbReference type="EMBL" id="BK032842">
    <property type="protein sequence ID" value="DAF63532.1"/>
    <property type="molecule type" value="Genomic_DNA"/>
</dbReference>
<organism evidence="1">
    <name type="scientific">Siphoviridae sp. ctwQT14</name>
    <dbReference type="NCBI Taxonomy" id="2827971"/>
    <lineage>
        <taxon>Viruses</taxon>
        <taxon>Duplodnaviria</taxon>
        <taxon>Heunggongvirae</taxon>
        <taxon>Uroviricota</taxon>
        <taxon>Caudoviricetes</taxon>
    </lineage>
</organism>
<accession>A0A8S5TJN2</accession>
<proteinExistence type="predicted"/>
<protein>
    <submittedName>
        <fullName evidence="1">Virion morphogenesis protein</fullName>
    </submittedName>
</protein>
<dbReference type="Pfam" id="PF05069">
    <property type="entry name" value="Phage_tail_S"/>
    <property type="match status" value="1"/>
</dbReference>
<reference evidence="1" key="1">
    <citation type="journal article" date="2021" name="Proc. Natl. Acad. Sci. U.S.A.">
        <title>A Catalog of Tens of Thousands of Viruses from Human Metagenomes Reveals Hidden Associations with Chronic Diseases.</title>
        <authorList>
            <person name="Tisza M.J."/>
            <person name="Buck C.B."/>
        </authorList>
    </citation>
    <scope>NUCLEOTIDE SEQUENCE</scope>
    <source>
        <strain evidence="1">CtwQT14</strain>
    </source>
</reference>
<dbReference type="NCBIfam" id="TIGR01635">
    <property type="entry name" value="tail_comp_S"/>
    <property type="match status" value="1"/>
</dbReference>
<evidence type="ECO:0000313" key="1">
    <source>
        <dbReference type="EMBL" id="DAF63532.1"/>
    </source>
</evidence>
<name>A0A8S5TJN2_9CAUD</name>
<dbReference type="InterPro" id="IPR006522">
    <property type="entry name" value="Phage_virion_morphogenesis"/>
</dbReference>
<sequence length="148" mass="16687">MSEPIEIKLNNKEIEKHLLELAKKAENLRPVMKNIAGILAYSTEENFKAEGRPDKWVDLAESTKKERQKKGHWPGQILQVTGQLASSVNTYYDNDCAIIGSNLDYAAIHQLGGNAGKNHSAEIPARPYILLQQEDEKNIIDEITNYLK</sequence>